<dbReference type="KEGG" id="cok:COCCU_09965"/>
<reference evidence="1 2" key="1">
    <citation type="submission" date="2019-11" db="EMBL/GenBank/DDBJ databases">
        <title>Complete genome sequence of Corynebacterium kalinowskii 1959, a novel Corynebacterium species isolated from soil of a small paddock in Vilsendorf, Germany.</title>
        <authorList>
            <person name="Schaffert L."/>
            <person name="Ruwe M."/>
            <person name="Milse J."/>
            <person name="Hanuschka K."/>
            <person name="Ortseifen V."/>
            <person name="Droste J."/>
            <person name="Brandt D."/>
            <person name="Schlueter L."/>
            <person name="Kutter Y."/>
            <person name="Vinke S."/>
            <person name="Viehoefer P."/>
            <person name="Jacob L."/>
            <person name="Luebke N.-C."/>
            <person name="Schulte-Berndt E."/>
            <person name="Hain C."/>
            <person name="Linder M."/>
            <person name="Schmidt P."/>
            <person name="Wollenschlaeger L."/>
            <person name="Luttermann T."/>
            <person name="Thieme E."/>
            <person name="Hassa J."/>
            <person name="Haak M."/>
            <person name="Wittchen M."/>
            <person name="Mentz A."/>
            <person name="Persicke M."/>
            <person name="Busche T."/>
            <person name="Ruckert C."/>
        </authorList>
    </citation>
    <scope>NUCLEOTIDE SEQUENCE [LARGE SCALE GENOMIC DNA]</scope>
    <source>
        <strain evidence="1 2">2039</strain>
    </source>
</reference>
<evidence type="ECO:0000313" key="1">
    <source>
        <dbReference type="EMBL" id="QGU07912.1"/>
    </source>
</evidence>
<proteinExistence type="predicted"/>
<accession>A0A6B8VQR6</accession>
<dbReference type="AlphaFoldDB" id="A0A6B8VQR6"/>
<name>A0A6B8VQR6_9CORY</name>
<evidence type="ECO:0000313" key="2">
    <source>
        <dbReference type="Proteomes" id="UP000424462"/>
    </source>
</evidence>
<protein>
    <submittedName>
        <fullName evidence="1">Uncharacterized protein</fullName>
    </submittedName>
</protein>
<sequence length="80" mass="9142">MLNNPILITRALHSRADLYAALAANTYRDKRPAPANLDAMADLLREFQVSKIICAHWQLREDDEQAVLEVLADLEIELQR</sequence>
<organism evidence="1 2">
    <name type="scientific">Corynebacterium occultum</name>
    <dbReference type="NCBI Taxonomy" id="2675219"/>
    <lineage>
        <taxon>Bacteria</taxon>
        <taxon>Bacillati</taxon>
        <taxon>Actinomycetota</taxon>
        <taxon>Actinomycetes</taxon>
        <taxon>Mycobacteriales</taxon>
        <taxon>Corynebacteriaceae</taxon>
        <taxon>Corynebacterium</taxon>
    </lineage>
</organism>
<dbReference type="RefSeq" id="WP_156231344.1">
    <property type="nucleotide sequence ID" value="NZ_CP046455.1"/>
</dbReference>
<dbReference type="Proteomes" id="UP000424462">
    <property type="component" value="Chromosome"/>
</dbReference>
<dbReference type="EMBL" id="CP046455">
    <property type="protein sequence ID" value="QGU07912.1"/>
    <property type="molecule type" value="Genomic_DNA"/>
</dbReference>
<gene>
    <name evidence="1" type="ORF">COCCU_09965</name>
</gene>
<keyword evidence="2" id="KW-1185">Reference proteome</keyword>